<dbReference type="RefSeq" id="WP_381171985.1">
    <property type="nucleotide sequence ID" value="NZ_JBHSFK010000008.1"/>
</dbReference>
<dbReference type="NCBIfam" id="NF046119">
    <property type="entry name" value="memb_SCO4225"/>
    <property type="match status" value="1"/>
</dbReference>
<organism evidence="2 3">
    <name type="scientific">Streptomyces vulcanius</name>
    <dbReference type="NCBI Taxonomy" id="1441876"/>
    <lineage>
        <taxon>Bacteria</taxon>
        <taxon>Bacillati</taxon>
        <taxon>Actinomycetota</taxon>
        <taxon>Actinomycetes</taxon>
        <taxon>Kitasatosporales</taxon>
        <taxon>Streptomycetaceae</taxon>
        <taxon>Streptomyces</taxon>
    </lineage>
</organism>
<reference evidence="3" key="1">
    <citation type="journal article" date="2019" name="Int. J. Syst. Evol. Microbiol.">
        <title>The Global Catalogue of Microorganisms (GCM) 10K type strain sequencing project: providing services to taxonomists for standard genome sequencing and annotation.</title>
        <authorList>
            <consortium name="The Broad Institute Genomics Platform"/>
            <consortium name="The Broad Institute Genome Sequencing Center for Infectious Disease"/>
            <person name="Wu L."/>
            <person name="Ma J."/>
        </authorList>
    </citation>
    <scope>NUCLEOTIDE SEQUENCE [LARGE SCALE GENOMIC DNA]</scope>
    <source>
        <strain evidence="3">CGMCC 4.7177</strain>
    </source>
</reference>
<sequence>MNIRSFTSALRTPVALGYLALVAAVAGWVAVDTLLVTHADASFAGVWLFFVTAPTSLLFAAAPGALAWIGVPIGAVVQAALLGAAYRGLTGTRRLGTS</sequence>
<protein>
    <submittedName>
        <fullName evidence="2">SCO4225 family membrane protein</fullName>
    </submittedName>
</protein>
<keyword evidence="1" id="KW-1133">Transmembrane helix</keyword>
<dbReference type="Proteomes" id="UP001595839">
    <property type="component" value="Unassembled WGS sequence"/>
</dbReference>
<feature type="transmembrane region" description="Helical" evidence="1">
    <location>
        <begin position="67"/>
        <end position="86"/>
    </location>
</feature>
<accession>A0ABV9ALS5</accession>
<proteinExistence type="predicted"/>
<evidence type="ECO:0000313" key="2">
    <source>
        <dbReference type="EMBL" id="MFC4500845.1"/>
    </source>
</evidence>
<gene>
    <name evidence="2" type="ORF">ACFPIH_15140</name>
</gene>
<keyword evidence="1" id="KW-0472">Membrane</keyword>
<name>A0ABV9ALS5_9ACTN</name>
<comment type="caution">
    <text evidence="2">The sequence shown here is derived from an EMBL/GenBank/DDBJ whole genome shotgun (WGS) entry which is preliminary data.</text>
</comment>
<dbReference type="Pfam" id="PF25637">
    <property type="entry name" value="DUF7942"/>
    <property type="match status" value="1"/>
</dbReference>
<evidence type="ECO:0000256" key="1">
    <source>
        <dbReference type="SAM" id="Phobius"/>
    </source>
</evidence>
<dbReference type="InterPro" id="IPR057702">
    <property type="entry name" value="DUF7942"/>
</dbReference>
<feature type="transmembrane region" description="Helical" evidence="1">
    <location>
        <begin position="15"/>
        <end position="36"/>
    </location>
</feature>
<dbReference type="EMBL" id="JBHSFK010000008">
    <property type="protein sequence ID" value="MFC4500845.1"/>
    <property type="molecule type" value="Genomic_DNA"/>
</dbReference>
<keyword evidence="1" id="KW-0812">Transmembrane</keyword>
<evidence type="ECO:0000313" key="3">
    <source>
        <dbReference type="Proteomes" id="UP001595839"/>
    </source>
</evidence>
<keyword evidence="3" id="KW-1185">Reference proteome</keyword>